<dbReference type="Gene3D" id="1.20.58.60">
    <property type="match status" value="1"/>
</dbReference>
<keyword evidence="4" id="KW-1185">Reference proteome</keyword>
<accession>A0AA35TWW0</accession>
<reference evidence="3" key="1">
    <citation type="submission" date="2023-03" db="EMBL/GenBank/DDBJ databases">
        <authorList>
            <person name="Steffen K."/>
            <person name="Cardenas P."/>
        </authorList>
    </citation>
    <scope>NUCLEOTIDE SEQUENCE</scope>
</reference>
<gene>
    <name evidence="3" type="ORF">GBAR_LOCUS30115</name>
</gene>
<feature type="compositionally biased region" description="Pro residues" evidence="2">
    <location>
        <begin position="27"/>
        <end position="39"/>
    </location>
</feature>
<evidence type="ECO:0000256" key="2">
    <source>
        <dbReference type="SAM" id="MobiDB-lite"/>
    </source>
</evidence>
<dbReference type="SUPFAM" id="SSF46966">
    <property type="entry name" value="Spectrin repeat"/>
    <property type="match status" value="1"/>
</dbReference>
<dbReference type="Proteomes" id="UP001174909">
    <property type="component" value="Unassembled WGS sequence"/>
</dbReference>
<name>A0AA35TWW0_GEOBA</name>
<comment type="caution">
    <text evidence="3">The sequence shown here is derived from an EMBL/GenBank/DDBJ whole genome shotgun (WGS) entry which is preliminary data.</text>
</comment>
<feature type="region of interest" description="Disordered" evidence="2">
    <location>
        <begin position="129"/>
        <end position="150"/>
    </location>
</feature>
<dbReference type="EMBL" id="CASHTH010004253">
    <property type="protein sequence ID" value="CAI8055156.1"/>
    <property type="molecule type" value="Genomic_DNA"/>
</dbReference>
<feature type="region of interest" description="Disordered" evidence="2">
    <location>
        <begin position="22"/>
        <end position="45"/>
    </location>
</feature>
<feature type="compositionally biased region" description="Low complexity" evidence="2">
    <location>
        <begin position="184"/>
        <end position="193"/>
    </location>
</feature>
<evidence type="ECO:0000256" key="1">
    <source>
        <dbReference type="SAM" id="Coils"/>
    </source>
</evidence>
<feature type="region of interest" description="Disordered" evidence="2">
    <location>
        <begin position="167"/>
        <end position="199"/>
    </location>
</feature>
<proteinExistence type="predicted"/>
<feature type="coiled-coil region" evidence="1">
    <location>
        <begin position="208"/>
        <end position="235"/>
    </location>
</feature>
<keyword evidence="1" id="KW-0175">Coiled coil</keyword>
<sequence>MQDFKQTVADYRPQLLNLDAASAKCCTPPPTPGGRPQPTKPDETASAVAKELQRVWDRYNSLEAATTERETVLAEFLPIVQQHESSQGAWLQILENWEETVANLSPPATTPALVEQQIKQSRIYCSQSMTTNRTSPLSRKKPTLSAGDHHVNHNSWHLALNSATPVPSLSARKLDDVSTETPKGRGSSPGKPGWNAPRPGQCELEAKLGDYERRLEELRERLGRCLGERERQLERARECQGILEGVGVWLKVGVADWRN</sequence>
<organism evidence="3 4">
    <name type="scientific">Geodia barretti</name>
    <name type="common">Barrett's horny sponge</name>
    <dbReference type="NCBI Taxonomy" id="519541"/>
    <lineage>
        <taxon>Eukaryota</taxon>
        <taxon>Metazoa</taxon>
        <taxon>Porifera</taxon>
        <taxon>Demospongiae</taxon>
        <taxon>Heteroscleromorpha</taxon>
        <taxon>Tetractinellida</taxon>
        <taxon>Astrophorina</taxon>
        <taxon>Geodiidae</taxon>
        <taxon>Geodia</taxon>
    </lineage>
</organism>
<dbReference type="AlphaFoldDB" id="A0AA35TWW0"/>
<evidence type="ECO:0000313" key="3">
    <source>
        <dbReference type="EMBL" id="CAI8055156.1"/>
    </source>
</evidence>
<evidence type="ECO:0000313" key="4">
    <source>
        <dbReference type="Proteomes" id="UP001174909"/>
    </source>
</evidence>
<protein>
    <submittedName>
        <fullName evidence="3">Uncharacterized protein</fullName>
    </submittedName>
</protein>